<evidence type="ECO:0000313" key="4">
    <source>
        <dbReference type="Proteomes" id="UP001205601"/>
    </source>
</evidence>
<organism evidence="3 4">
    <name type="scientific">Albidovulum sediminis</name>
    <dbReference type="NCBI Taxonomy" id="3066345"/>
    <lineage>
        <taxon>Bacteria</taxon>
        <taxon>Pseudomonadati</taxon>
        <taxon>Pseudomonadota</taxon>
        <taxon>Alphaproteobacteria</taxon>
        <taxon>Rhodobacterales</taxon>
        <taxon>Paracoccaceae</taxon>
        <taxon>Albidovulum</taxon>
    </lineage>
</organism>
<reference evidence="4" key="1">
    <citation type="submission" date="2023-07" db="EMBL/GenBank/DDBJ databases">
        <title>Defluviimonas sediminis sp. nov., isolated from mangrove sediment.</title>
        <authorList>
            <person name="Liu L."/>
            <person name="Li J."/>
            <person name="Huang Y."/>
            <person name="Pan J."/>
            <person name="Li M."/>
        </authorList>
    </citation>
    <scope>NUCLEOTIDE SEQUENCE [LARGE SCALE GENOMIC DNA]</scope>
    <source>
        <strain evidence="4">FT324</strain>
    </source>
</reference>
<accession>A0ABT2NLQ3</accession>
<dbReference type="Pfam" id="PF08327">
    <property type="entry name" value="AHSA1"/>
    <property type="match status" value="2"/>
</dbReference>
<dbReference type="InterPro" id="IPR013538">
    <property type="entry name" value="ASHA1/2-like_C"/>
</dbReference>
<evidence type="ECO:0000256" key="1">
    <source>
        <dbReference type="ARBA" id="ARBA00006817"/>
    </source>
</evidence>
<dbReference type="SUPFAM" id="SSF55961">
    <property type="entry name" value="Bet v1-like"/>
    <property type="match status" value="2"/>
</dbReference>
<gene>
    <name evidence="3" type="ORF">N5I32_03070</name>
</gene>
<proteinExistence type="inferred from homology"/>
<comment type="caution">
    <text evidence="3">The sequence shown here is derived from an EMBL/GenBank/DDBJ whole genome shotgun (WGS) entry which is preliminary data.</text>
</comment>
<sequence>MTGARFTTLDFTRDVAAPPATLWRAWTDPVLRAAWSAPSPEVSVTYLESDTKVGGREVALCRSPGDPEFRVESRWLALDPGRRSVNSEVVEAEGRTLSAALVTAEIADTGAGARLALTVQIASLADRDMAGDYRAGFDAGLDNMAALAARTMVIDRTIAAPVAAVWAAWTDPKALPQWWGPEGYSCRTTRIDLRAGGEWVFDMIGPDGTVYPNHHRYLRHDAMARIDYTLHWGEDGPKHADASATFEDLGGGPGGGTRVTLSMVFATAAEFQTAKGFGAVELGLETLGKLARFIGAR</sequence>
<protein>
    <submittedName>
        <fullName evidence="3">SRPBCC domain-containing protein</fullName>
    </submittedName>
</protein>
<dbReference type="InterPro" id="IPR023393">
    <property type="entry name" value="START-like_dom_sf"/>
</dbReference>
<evidence type="ECO:0000313" key="3">
    <source>
        <dbReference type="EMBL" id="MCT8328489.1"/>
    </source>
</evidence>
<name>A0ABT2NLQ3_9RHOB</name>
<dbReference type="EMBL" id="JAOCQF010000001">
    <property type="protein sequence ID" value="MCT8328489.1"/>
    <property type="molecule type" value="Genomic_DNA"/>
</dbReference>
<comment type="similarity">
    <text evidence="1">Belongs to the AHA1 family.</text>
</comment>
<dbReference type="RefSeq" id="WP_261493919.1">
    <property type="nucleotide sequence ID" value="NZ_JAOCQF010000001.1"/>
</dbReference>
<dbReference type="Gene3D" id="3.30.530.20">
    <property type="match status" value="2"/>
</dbReference>
<feature type="domain" description="Activator of Hsp90 ATPase homologue 1/2-like C-terminal" evidence="2">
    <location>
        <begin position="16"/>
        <end position="148"/>
    </location>
</feature>
<feature type="domain" description="Activator of Hsp90 ATPase homologue 1/2-like C-terminal" evidence="2">
    <location>
        <begin position="160"/>
        <end position="274"/>
    </location>
</feature>
<dbReference type="Proteomes" id="UP001205601">
    <property type="component" value="Unassembled WGS sequence"/>
</dbReference>
<evidence type="ECO:0000259" key="2">
    <source>
        <dbReference type="Pfam" id="PF08327"/>
    </source>
</evidence>
<keyword evidence="4" id="KW-1185">Reference proteome</keyword>